<dbReference type="PROSITE" id="PS51375">
    <property type="entry name" value="PPR"/>
    <property type="match status" value="6"/>
</dbReference>
<organism evidence="4 5">
    <name type="scientific">Carnegiea gigantea</name>
    <dbReference type="NCBI Taxonomy" id="171969"/>
    <lineage>
        <taxon>Eukaryota</taxon>
        <taxon>Viridiplantae</taxon>
        <taxon>Streptophyta</taxon>
        <taxon>Embryophyta</taxon>
        <taxon>Tracheophyta</taxon>
        <taxon>Spermatophyta</taxon>
        <taxon>Magnoliopsida</taxon>
        <taxon>eudicotyledons</taxon>
        <taxon>Gunneridae</taxon>
        <taxon>Pentapetalae</taxon>
        <taxon>Caryophyllales</taxon>
        <taxon>Cactineae</taxon>
        <taxon>Cactaceae</taxon>
        <taxon>Cactoideae</taxon>
        <taxon>Echinocereeae</taxon>
        <taxon>Carnegiea</taxon>
    </lineage>
</organism>
<feature type="repeat" description="PPR" evidence="3">
    <location>
        <begin position="336"/>
        <end position="370"/>
    </location>
</feature>
<evidence type="ECO:0000256" key="3">
    <source>
        <dbReference type="PROSITE-ProRule" id="PRU00708"/>
    </source>
</evidence>
<feature type="repeat" description="PPR" evidence="3">
    <location>
        <begin position="371"/>
        <end position="405"/>
    </location>
</feature>
<dbReference type="Pfam" id="PF13041">
    <property type="entry name" value="PPR_2"/>
    <property type="match status" value="3"/>
</dbReference>
<evidence type="ECO:0000256" key="1">
    <source>
        <dbReference type="ARBA" id="ARBA00007626"/>
    </source>
</evidence>
<dbReference type="InterPro" id="IPR002885">
    <property type="entry name" value="PPR_rpt"/>
</dbReference>
<reference evidence="4" key="1">
    <citation type="submission" date="2022-04" db="EMBL/GenBank/DDBJ databases">
        <title>Carnegiea gigantea Genome sequencing and assembly v2.</title>
        <authorList>
            <person name="Copetti D."/>
            <person name="Sanderson M.J."/>
            <person name="Burquez A."/>
            <person name="Wojciechowski M.F."/>
        </authorList>
    </citation>
    <scope>NUCLEOTIDE SEQUENCE</scope>
    <source>
        <strain evidence="4">SGP5-SGP5p</strain>
        <tissue evidence="4">Aerial part</tissue>
    </source>
</reference>
<keyword evidence="5" id="KW-1185">Reference proteome</keyword>
<dbReference type="PANTHER" id="PTHR47934">
    <property type="entry name" value="PENTATRICOPEPTIDE REPEAT-CONTAINING PROTEIN PET309, MITOCHONDRIAL"/>
    <property type="match status" value="1"/>
</dbReference>
<dbReference type="NCBIfam" id="TIGR00756">
    <property type="entry name" value="PPR"/>
    <property type="match status" value="5"/>
</dbReference>
<dbReference type="GO" id="GO:0003729">
    <property type="term" value="F:mRNA binding"/>
    <property type="evidence" value="ECO:0007669"/>
    <property type="project" value="TreeGrafter"/>
</dbReference>
<feature type="repeat" description="PPR" evidence="3">
    <location>
        <begin position="196"/>
        <end position="230"/>
    </location>
</feature>
<dbReference type="GO" id="GO:0006396">
    <property type="term" value="P:RNA processing"/>
    <property type="evidence" value="ECO:0007669"/>
    <property type="project" value="TreeGrafter"/>
</dbReference>
<dbReference type="Gene3D" id="1.25.40.10">
    <property type="entry name" value="Tetratricopeptide repeat domain"/>
    <property type="match status" value="3"/>
</dbReference>
<dbReference type="InterPro" id="IPR051114">
    <property type="entry name" value="Mito_RNA_Proc_CCM1"/>
</dbReference>
<sequence length="498" mass="56242">MLATAKSILRLSPLHSLPPFSSPSSPPLLAPFSLLSLKTLFSLLSTTTAAAATAKDDYFAAVHHISNIVRRDIYLERTLNKLNISITNDLVYRVLRSCSRDGIQSFRFFNWAKSQNLSSSYSPTAIEYEELVKTLAKTRHWETMWKVLHQLVKESSLSFSTEVIEFVIREYGRNRLVDEAVRVFNSCGKVFKCEQTVGVYNSLLFALCEVKNFQGAYALVRRMIRKGVKPDKETYSLLVNAWCKAGKRREAQQFLVEMSRRGFNPPVRGRDLLIEGLLNAGYIESAKGMVSKMAKEGFLPDIRTFNSLLEAICKSGEVEFCIDLYNDVCRLGLCPDIETYKIMIPIAAKLGKMDEAFRLLHCSVEEGHRPFPSLYAPILKALCRAGRFDDAFSFFSDMKVRGHPPNRPVYTTLIRMCARGGRFVEAANYLVEMTEMNLLPLSRSFDMVTDGLKNCGKHDLARRIEQLESDSSDMPLKMYGRRSGFAANVASDVIVMSL</sequence>
<dbReference type="OrthoDB" id="185373at2759"/>
<comment type="caution">
    <text evidence="4">The sequence shown here is derived from an EMBL/GenBank/DDBJ whole genome shotgun (WGS) entry which is preliminary data.</text>
</comment>
<accession>A0A9Q1JT60</accession>
<dbReference type="GO" id="GO:0007005">
    <property type="term" value="P:mitochondrion organization"/>
    <property type="evidence" value="ECO:0007669"/>
    <property type="project" value="TreeGrafter"/>
</dbReference>
<comment type="similarity">
    <text evidence="1">Belongs to the PPR family. P subfamily.</text>
</comment>
<dbReference type="Pfam" id="PF01535">
    <property type="entry name" value="PPR"/>
    <property type="match status" value="2"/>
</dbReference>
<dbReference type="PANTHER" id="PTHR47934:SF28">
    <property type="entry name" value="OS04G0488500 PROTEIN"/>
    <property type="match status" value="1"/>
</dbReference>
<evidence type="ECO:0008006" key="6">
    <source>
        <dbReference type="Google" id="ProtNLM"/>
    </source>
</evidence>
<gene>
    <name evidence="4" type="ORF">Cgig2_019152</name>
</gene>
<name>A0A9Q1JT60_9CARY</name>
<evidence type="ECO:0000256" key="2">
    <source>
        <dbReference type="ARBA" id="ARBA00022737"/>
    </source>
</evidence>
<protein>
    <recommendedName>
        <fullName evidence="6">Pentatricopeptide repeat-containing protein</fullName>
    </recommendedName>
</protein>
<evidence type="ECO:0000313" key="5">
    <source>
        <dbReference type="Proteomes" id="UP001153076"/>
    </source>
</evidence>
<dbReference type="EMBL" id="JAKOGI010000782">
    <property type="protein sequence ID" value="KAJ8430580.1"/>
    <property type="molecule type" value="Genomic_DNA"/>
</dbReference>
<keyword evidence="2" id="KW-0677">Repeat</keyword>
<feature type="repeat" description="PPR" evidence="3">
    <location>
        <begin position="231"/>
        <end position="265"/>
    </location>
</feature>
<proteinExistence type="inferred from homology"/>
<feature type="repeat" description="PPR" evidence="3">
    <location>
        <begin position="406"/>
        <end position="440"/>
    </location>
</feature>
<evidence type="ECO:0000313" key="4">
    <source>
        <dbReference type="EMBL" id="KAJ8430580.1"/>
    </source>
</evidence>
<dbReference type="AlphaFoldDB" id="A0A9Q1JT60"/>
<dbReference type="GO" id="GO:0005739">
    <property type="term" value="C:mitochondrion"/>
    <property type="evidence" value="ECO:0007669"/>
    <property type="project" value="TreeGrafter"/>
</dbReference>
<feature type="repeat" description="PPR" evidence="3">
    <location>
        <begin position="301"/>
        <end position="335"/>
    </location>
</feature>
<dbReference type="Proteomes" id="UP001153076">
    <property type="component" value="Unassembled WGS sequence"/>
</dbReference>
<dbReference type="InterPro" id="IPR011990">
    <property type="entry name" value="TPR-like_helical_dom_sf"/>
</dbReference>